<dbReference type="Proteomes" id="UP000807469">
    <property type="component" value="Unassembled WGS sequence"/>
</dbReference>
<evidence type="ECO:0000256" key="1">
    <source>
        <dbReference type="SAM" id="MobiDB-lite"/>
    </source>
</evidence>
<gene>
    <name evidence="2" type="ORF">BDN70DRAFT_925021</name>
</gene>
<dbReference type="EMBL" id="MU155420">
    <property type="protein sequence ID" value="KAF9473724.1"/>
    <property type="molecule type" value="Genomic_DNA"/>
</dbReference>
<keyword evidence="3" id="KW-1185">Reference proteome</keyword>
<name>A0A9P6CV14_9AGAR</name>
<dbReference type="OrthoDB" id="3066636at2759"/>
<organism evidence="2 3">
    <name type="scientific">Pholiota conissans</name>
    <dbReference type="NCBI Taxonomy" id="109636"/>
    <lineage>
        <taxon>Eukaryota</taxon>
        <taxon>Fungi</taxon>
        <taxon>Dikarya</taxon>
        <taxon>Basidiomycota</taxon>
        <taxon>Agaricomycotina</taxon>
        <taxon>Agaricomycetes</taxon>
        <taxon>Agaricomycetidae</taxon>
        <taxon>Agaricales</taxon>
        <taxon>Agaricineae</taxon>
        <taxon>Strophariaceae</taxon>
        <taxon>Pholiota</taxon>
    </lineage>
</organism>
<reference evidence="2" key="1">
    <citation type="submission" date="2020-11" db="EMBL/GenBank/DDBJ databases">
        <authorList>
            <consortium name="DOE Joint Genome Institute"/>
            <person name="Ahrendt S."/>
            <person name="Riley R."/>
            <person name="Andreopoulos W."/>
            <person name="Labutti K."/>
            <person name="Pangilinan J."/>
            <person name="Ruiz-Duenas F.J."/>
            <person name="Barrasa J.M."/>
            <person name="Sanchez-Garcia M."/>
            <person name="Camarero S."/>
            <person name="Miyauchi S."/>
            <person name="Serrano A."/>
            <person name="Linde D."/>
            <person name="Babiker R."/>
            <person name="Drula E."/>
            <person name="Ayuso-Fernandez I."/>
            <person name="Pacheco R."/>
            <person name="Padilla G."/>
            <person name="Ferreira P."/>
            <person name="Barriuso J."/>
            <person name="Kellner H."/>
            <person name="Castanera R."/>
            <person name="Alfaro M."/>
            <person name="Ramirez L."/>
            <person name="Pisabarro A.G."/>
            <person name="Kuo A."/>
            <person name="Tritt A."/>
            <person name="Lipzen A."/>
            <person name="He G."/>
            <person name="Yan M."/>
            <person name="Ng V."/>
            <person name="Cullen D."/>
            <person name="Martin F."/>
            <person name="Rosso M.-N."/>
            <person name="Henrissat B."/>
            <person name="Hibbett D."/>
            <person name="Martinez A.T."/>
            <person name="Grigoriev I.V."/>
        </authorList>
    </citation>
    <scope>NUCLEOTIDE SEQUENCE</scope>
    <source>
        <strain evidence="2">CIRM-BRFM 674</strain>
    </source>
</reference>
<sequence length="290" mass="31180">MRWWVSCPTSFRGGFTVLLPFHGQPGLPKSDCYQVIPTSYCALSFWSLPGHHSLPRMALSFPVLACYSRSCNCGSLPPVPIGYWGLEQPAPSTAPSAPPFSAPAPARAPRTVRTPKGTVEPTRCSACVPKPPGEWWKVAPAPSSSADDDNVAEHHLDDDMEEVQFAGAASVSDSHNYKQAMKGDDSDRWRDAANAEYNTLLQNQTWEIPGRALERQDSDSGQHRGSAGPIMVPVNWLPGDGNDAGGSTLPVSGPWQMEKAGITLLCKAVCAAPNREVTMLAAKPADADRD</sequence>
<feature type="non-terminal residue" evidence="2">
    <location>
        <position position="290"/>
    </location>
</feature>
<evidence type="ECO:0000313" key="3">
    <source>
        <dbReference type="Proteomes" id="UP000807469"/>
    </source>
</evidence>
<feature type="compositionally biased region" description="Low complexity" evidence="1">
    <location>
        <begin position="103"/>
        <end position="115"/>
    </location>
</feature>
<accession>A0A9P6CV14</accession>
<comment type="caution">
    <text evidence="2">The sequence shown here is derived from an EMBL/GenBank/DDBJ whole genome shotgun (WGS) entry which is preliminary data.</text>
</comment>
<dbReference type="AlphaFoldDB" id="A0A9P6CV14"/>
<protein>
    <submittedName>
        <fullName evidence="2">Uncharacterized protein</fullName>
    </submittedName>
</protein>
<proteinExistence type="predicted"/>
<feature type="region of interest" description="Disordered" evidence="1">
    <location>
        <begin position="92"/>
        <end position="121"/>
    </location>
</feature>
<evidence type="ECO:0000313" key="2">
    <source>
        <dbReference type="EMBL" id="KAF9473724.1"/>
    </source>
</evidence>